<dbReference type="Gene3D" id="1.10.1740.10">
    <property type="match status" value="1"/>
</dbReference>
<evidence type="ECO:0000313" key="7">
    <source>
        <dbReference type="EMBL" id="MET7000252.1"/>
    </source>
</evidence>
<dbReference type="Pfam" id="PF04542">
    <property type="entry name" value="Sigma70_r2"/>
    <property type="match status" value="1"/>
</dbReference>
<proteinExistence type="inferred from homology"/>
<dbReference type="EMBL" id="JBEXAC010000002">
    <property type="protein sequence ID" value="MET7000252.1"/>
    <property type="molecule type" value="Genomic_DNA"/>
</dbReference>
<dbReference type="PANTHER" id="PTHR43133">
    <property type="entry name" value="RNA POLYMERASE ECF-TYPE SIGMA FACTO"/>
    <property type="match status" value="1"/>
</dbReference>
<dbReference type="Proteomes" id="UP001549749">
    <property type="component" value="Unassembled WGS sequence"/>
</dbReference>
<dbReference type="PANTHER" id="PTHR43133:SF46">
    <property type="entry name" value="RNA POLYMERASE SIGMA-70 FACTOR ECF SUBFAMILY"/>
    <property type="match status" value="1"/>
</dbReference>
<keyword evidence="2" id="KW-0805">Transcription regulation</keyword>
<organism evidence="7 8">
    <name type="scientific">Chitinophaga defluvii</name>
    <dbReference type="NCBI Taxonomy" id="3163343"/>
    <lineage>
        <taxon>Bacteria</taxon>
        <taxon>Pseudomonadati</taxon>
        <taxon>Bacteroidota</taxon>
        <taxon>Chitinophagia</taxon>
        <taxon>Chitinophagales</taxon>
        <taxon>Chitinophagaceae</taxon>
        <taxon>Chitinophaga</taxon>
    </lineage>
</organism>
<evidence type="ECO:0000256" key="4">
    <source>
        <dbReference type="ARBA" id="ARBA00023163"/>
    </source>
</evidence>
<comment type="caution">
    <text evidence="7">The sequence shown here is derived from an EMBL/GenBank/DDBJ whole genome shotgun (WGS) entry which is preliminary data.</text>
</comment>
<dbReference type="InterPro" id="IPR039425">
    <property type="entry name" value="RNA_pol_sigma-70-like"/>
</dbReference>
<reference evidence="7 8" key="1">
    <citation type="submission" date="2024-06" db="EMBL/GenBank/DDBJ databases">
        <title>Chitinophaga defluvii sp. nov., isolated from municipal sewage.</title>
        <authorList>
            <person name="Zhang L."/>
        </authorList>
    </citation>
    <scope>NUCLEOTIDE SEQUENCE [LARGE SCALE GENOMIC DNA]</scope>
    <source>
        <strain evidence="7 8">H8</strain>
    </source>
</reference>
<feature type="domain" description="RNA polymerase sigma factor 70 region 4 type 2" evidence="6">
    <location>
        <begin position="129"/>
        <end position="179"/>
    </location>
</feature>
<dbReference type="InterPro" id="IPR013324">
    <property type="entry name" value="RNA_pol_sigma_r3/r4-like"/>
</dbReference>
<gene>
    <name evidence="7" type="ORF">ABR189_22865</name>
</gene>
<keyword evidence="4" id="KW-0804">Transcription</keyword>
<evidence type="ECO:0000256" key="3">
    <source>
        <dbReference type="ARBA" id="ARBA00023082"/>
    </source>
</evidence>
<dbReference type="InterPro" id="IPR007627">
    <property type="entry name" value="RNA_pol_sigma70_r2"/>
</dbReference>
<dbReference type="NCBIfam" id="TIGR02937">
    <property type="entry name" value="sigma70-ECF"/>
    <property type="match status" value="1"/>
</dbReference>
<keyword evidence="3" id="KW-0731">Sigma factor</keyword>
<sequence>MTEVHQEDVHWWNQMRAGDMEALERLYAQYVQELFSYGSHYTKDDALLKDCIHDVFVILIRRHRHLSATNNVKLYLFKMLRHEIFRAVKKEKKTAAEFSIDFTTTTVPVLPAGQGPEDAEHYHQQAAVLQQLLQRLSARQLEAIYLRFNKGLGYEEISALMEIDNQSARALVSRTIKKMREEADGNRILPVSLFIFNLLYIIRNT</sequence>
<comment type="similarity">
    <text evidence="1">Belongs to the sigma-70 factor family. ECF subfamily.</text>
</comment>
<evidence type="ECO:0000313" key="8">
    <source>
        <dbReference type="Proteomes" id="UP001549749"/>
    </source>
</evidence>
<dbReference type="InterPro" id="IPR013325">
    <property type="entry name" value="RNA_pol_sigma_r2"/>
</dbReference>
<keyword evidence="8" id="KW-1185">Reference proteome</keyword>
<evidence type="ECO:0000259" key="6">
    <source>
        <dbReference type="Pfam" id="PF08281"/>
    </source>
</evidence>
<protein>
    <submittedName>
        <fullName evidence="7">Sigma-70 family RNA polymerase sigma factor</fullName>
    </submittedName>
</protein>
<dbReference type="InterPro" id="IPR013249">
    <property type="entry name" value="RNA_pol_sigma70_r4_t2"/>
</dbReference>
<dbReference type="SUPFAM" id="SSF88946">
    <property type="entry name" value="Sigma2 domain of RNA polymerase sigma factors"/>
    <property type="match status" value="1"/>
</dbReference>
<evidence type="ECO:0000256" key="2">
    <source>
        <dbReference type="ARBA" id="ARBA00023015"/>
    </source>
</evidence>
<dbReference type="SUPFAM" id="SSF88659">
    <property type="entry name" value="Sigma3 and sigma4 domains of RNA polymerase sigma factors"/>
    <property type="match status" value="1"/>
</dbReference>
<dbReference type="RefSeq" id="WP_354662812.1">
    <property type="nucleotide sequence ID" value="NZ_JBEXAC010000002.1"/>
</dbReference>
<dbReference type="Gene3D" id="1.10.10.10">
    <property type="entry name" value="Winged helix-like DNA-binding domain superfamily/Winged helix DNA-binding domain"/>
    <property type="match status" value="1"/>
</dbReference>
<feature type="domain" description="RNA polymerase sigma-70 region 2" evidence="5">
    <location>
        <begin position="26"/>
        <end position="93"/>
    </location>
</feature>
<evidence type="ECO:0000259" key="5">
    <source>
        <dbReference type="Pfam" id="PF04542"/>
    </source>
</evidence>
<accession>A0ABV2TC76</accession>
<dbReference type="CDD" id="cd06171">
    <property type="entry name" value="Sigma70_r4"/>
    <property type="match status" value="1"/>
</dbReference>
<dbReference type="Pfam" id="PF08281">
    <property type="entry name" value="Sigma70_r4_2"/>
    <property type="match status" value="1"/>
</dbReference>
<dbReference type="InterPro" id="IPR014284">
    <property type="entry name" value="RNA_pol_sigma-70_dom"/>
</dbReference>
<evidence type="ECO:0000256" key="1">
    <source>
        <dbReference type="ARBA" id="ARBA00010641"/>
    </source>
</evidence>
<dbReference type="InterPro" id="IPR036388">
    <property type="entry name" value="WH-like_DNA-bd_sf"/>
</dbReference>
<name>A0ABV2TC76_9BACT</name>